<proteinExistence type="predicted"/>
<name>A0A4Y2HMD4_ARAVE</name>
<evidence type="ECO:0000313" key="1">
    <source>
        <dbReference type="EMBL" id="GBM66442.1"/>
    </source>
</evidence>
<dbReference type="AlphaFoldDB" id="A0A4Y2HMD4"/>
<reference evidence="1 2" key="1">
    <citation type="journal article" date="2019" name="Sci. Rep.">
        <title>Orb-weaving spider Araneus ventricosus genome elucidates the spidroin gene catalogue.</title>
        <authorList>
            <person name="Kono N."/>
            <person name="Nakamura H."/>
            <person name="Ohtoshi R."/>
            <person name="Moran D.A.P."/>
            <person name="Shinohara A."/>
            <person name="Yoshida Y."/>
            <person name="Fujiwara M."/>
            <person name="Mori M."/>
            <person name="Tomita M."/>
            <person name="Arakawa K."/>
        </authorList>
    </citation>
    <scope>NUCLEOTIDE SEQUENCE [LARGE SCALE GENOMIC DNA]</scope>
</reference>
<accession>A0A4Y2HMD4</accession>
<keyword evidence="2" id="KW-1185">Reference proteome</keyword>
<dbReference type="Proteomes" id="UP000499080">
    <property type="component" value="Unassembled WGS sequence"/>
</dbReference>
<dbReference type="PANTHER" id="PTHR31511:SF12">
    <property type="entry name" value="RHO TERMINATION FACTOR N-TERMINAL DOMAIN-CONTAINING PROTEIN"/>
    <property type="match status" value="1"/>
</dbReference>
<evidence type="ECO:0000313" key="2">
    <source>
        <dbReference type="Proteomes" id="UP000499080"/>
    </source>
</evidence>
<dbReference type="PANTHER" id="PTHR31511">
    <property type="entry name" value="PROTEIN CBG23764"/>
    <property type="match status" value="1"/>
</dbReference>
<dbReference type="OrthoDB" id="2382798at2759"/>
<protein>
    <submittedName>
        <fullName evidence="1">Uncharacterized protein</fullName>
    </submittedName>
</protein>
<comment type="caution">
    <text evidence="1">The sequence shown here is derived from an EMBL/GenBank/DDBJ whole genome shotgun (WGS) entry which is preliminary data.</text>
</comment>
<organism evidence="1 2">
    <name type="scientific">Araneus ventricosus</name>
    <name type="common">Orbweaver spider</name>
    <name type="synonym">Epeira ventricosa</name>
    <dbReference type="NCBI Taxonomy" id="182803"/>
    <lineage>
        <taxon>Eukaryota</taxon>
        <taxon>Metazoa</taxon>
        <taxon>Ecdysozoa</taxon>
        <taxon>Arthropoda</taxon>
        <taxon>Chelicerata</taxon>
        <taxon>Arachnida</taxon>
        <taxon>Araneae</taxon>
        <taxon>Araneomorphae</taxon>
        <taxon>Entelegynae</taxon>
        <taxon>Araneoidea</taxon>
        <taxon>Araneidae</taxon>
        <taxon>Araneus</taxon>
    </lineage>
</organism>
<sequence length="139" mass="16685">MENLKKSCKNRHCKYQGKKLKSWLYLLPFTIFDENLVAVQRKLTKLCLNRPIQVGFAILELSKALIYDFQYNVILKKYGDKARLLFTDTGSLCYEITTEDLFKDFEDSKQYFDFSDYPLDHPLFSQENKKRDWIFQRQT</sequence>
<gene>
    <name evidence="1" type="ORF">AVEN_266968_1</name>
</gene>
<dbReference type="EMBL" id="BGPR01002026">
    <property type="protein sequence ID" value="GBM66442.1"/>
    <property type="molecule type" value="Genomic_DNA"/>
</dbReference>